<feature type="compositionally biased region" description="Basic and acidic residues" evidence="1">
    <location>
        <begin position="664"/>
        <end position="677"/>
    </location>
</feature>
<feature type="compositionally biased region" description="Polar residues" evidence="1">
    <location>
        <begin position="1395"/>
        <end position="1406"/>
    </location>
</feature>
<feature type="compositionally biased region" description="Basic and acidic residues" evidence="1">
    <location>
        <begin position="813"/>
        <end position="823"/>
    </location>
</feature>
<gene>
    <name evidence="2" type="ORF">Cvel_11760</name>
</gene>
<feature type="compositionally biased region" description="Basic and acidic residues" evidence="1">
    <location>
        <begin position="684"/>
        <end position="701"/>
    </location>
</feature>
<organism evidence="2">
    <name type="scientific">Chromera velia CCMP2878</name>
    <dbReference type="NCBI Taxonomy" id="1169474"/>
    <lineage>
        <taxon>Eukaryota</taxon>
        <taxon>Sar</taxon>
        <taxon>Alveolata</taxon>
        <taxon>Colpodellida</taxon>
        <taxon>Chromeraceae</taxon>
        <taxon>Chromera</taxon>
    </lineage>
</organism>
<feature type="compositionally biased region" description="Basic and acidic residues" evidence="1">
    <location>
        <begin position="1408"/>
        <end position="1456"/>
    </location>
</feature>
<feature type="compositionally biased region" description="Basic and acidic residues" evidence="1">
    <location>
        <begin position="777"/>
        <end position="801"/>
    </location>
</feature>
<reference evidence="2" key="1">
    <citation type="submission" date="2014-11" db="EMBL/GenBank/DDBJ databases">
        <authorList>
            <person name="Otto D Thomas"/>
            <person name="Naeem Raeece"/>
        </authorList>
    </citation>
    <scope>NUCLEOTIDE SEQUENCE</scope>
</reference>
<protein>
    <submittedName>
        <fullName evidence="2">Uncharacterized protein</fullName>
    </submittedName>
</protein>
<feature type="region of interest" description="Disordered" evidence="1">
    <location>
        <begin position="612"/>
        <end position="1134"/>
    </location>
</feature>
<feature type="compositionally biased region" description="Polar residues" evidence="1">
    <location>
        <begin position="1550"/>
        <end position="1570"/>
    </location>
</feature>
<feature type="compositionally biased region" description="Basic and acidic residues" evidence="1">
    <location>
        <begin position="1070"/>
        <end position="1124"/>
    </location>
</feature>
<feature type="compositionally biased region" description="Basic and acidic residues" evidence="1">
    <location>
        <begin position="750"/>
        <end position="759"/>
    </location>
</feature>
<dbReference type="VEuPathDB" id="CryptoDB:Cvel_11760"/>
<feature type="compositionally biased region" description="Basic and acidic residues" evidence="1">
    <location>
        <begin position="1253"/>
        <end position="1278"/>
    </location>
</feature>
<feature type="region of interest" description="Disordered" evidence="1">
    <location>
        <begin position="1204"/>
        <end position="1360"/>
    </location>
</feature>
<proteinExistence type="predicted"/>
<feature type="compositionally biased region" description="Acidic residues" evidence="1">
    <location>
        <begin position="1"/>
        <end position="18"/>
    </location>
</feature>
<dbReference type="EMBL" id="CDMZ01005533">
    <property type="protein sequence ID" value="CEM53151.1"/>
    <property type="molecule type" value="Genomic_DNA"/>
</dbReference>
<feature type="compositionally biased region" description="Pro residues" evidence="1">
    <location>
        <begin position="1383"/>
        <end position="1392"/>
    </location>
</feature>
<feature type="region of interest" description="Disordered" evidence="1">
    <location>
        <begin position="1374"/>
        <end position="1589"/>
    </location>
</feature>
<feature type="compositionally biased region" description="Basic and acidic residues" evidence="1">
    <location>
        <begin position="836"/>
        <end position="852"/>
    </location>
</feature>
<feature type="compositionally biased region" description="Basic and acidic residues" evidence="1">
    <location>
        <begin position="626"/>
        <end position="657"/>
    </location>
</feature>
<feature type="compositionally biased region" description="Basic and acidic residues" evidence="1">
    <location>
        <begin position="879"/>
        <end position="1063"/>
    </location>
</feature>
<name>A0A0G4I7U5_9ALVE</name>
<feature type="compositionally biased region" description="Basic and acidic residues" evidence="1">
    <location>
        <begin position="57"/>
        <end position="66"/>
    </location>
</feature>
<feature type="region of interest" description="Disordered" evidence="1">
    <location>
        <begin position="312"/>
        <end position="344"/>
    </location>
</feature>
<feature type="compositionally biased region" description="Low complexity" evidence="1">
    <location>
        <begin position="1306"/>
        <end position="1316"/>
    </location>
</feature>
<evidence type="ECO:0000256" key="1">
    <source>
        <dbReference type="SAM" id="MobiDB-lite"/>
    </source>
</evidence>
<feature type="region of interest" description="Disordered" evidence="1">
    <location>
        <begin position="1"/>
        <end position="68"/>
    </location>
</feature>
<feature type="compositionally biased region" description="Basic and acidic residues" evidence="1">
    <location>
        <begin position="709"/>
        <end position="725"/>
    </location>
</feature>
<evidence type="ECO:0000313" key="2">
    <source>
        <dbReference type="EMBL" id="CEM53151.1"/>
    </source>
</evidence>
<feature type="compositionally biased region" description="Basic and acidic residues" evidence="1">
    <location>
        <begin position="1486"/>
        <end position="1508"/>
    </location>
</feature>
<accession>A0A0G4I7U5</accession>
<sequence>MFFGDEDETGWATGDDEAPQAAAAAQLHVGNGNRDEGGSRYRSVASTGAAETEIEREDGRDAHEETFAIPRPSLSLTAAVQTALAEHGGLKNIVSSLSDSPPKSFMETLAKHATWEDLEELMADRRGGELFGERNKKGMVHMLRVACREDRTLVLRFMQEKGNIDLYQRRNTYVQVPAEALGGRKRHSYFTVDGLPALLLLEACKGGAVGIVDFLREGAHLFPVSIEFGPEGQILSTVSSRQLEVVNMALDESRHLIEGGAEKFEDVIECVGDLGYLCEEVHGESKTKQVRAFESLAPLTVFFNNRELPYRLPGGSSSSDDGDGSGPLEEVPDPSMRRGGSVSVARGVSGEAKMEVRRNMNREGISGAMPAKKRECLFFNQRPLQRVSPTHIYFKGKFLQLARKLVGPGEGEVYSHADLTGFRVKCQSPVYFYEKALRGASTEEVELLLRSNKSLEVHAQFEHSGPSSPCWHRLLGLLMGSVKGSNDEVLRFVLDLSHVDLRLDALWDLRCWGGRFLRAPLGLLLLEEAAIWSTPETFILLAQKCIRGGLDAVDPFVLRAMAFARRFELLRALKREFLLSSRQFVPVVEFWCEEFEWPDEDFTEALEQLGQGLPEFPPERRKGKGKGADVSERGLEESGQQERSDRRIHVEREEQMRGRGSAASHDRTNGARDEWDATRPVILRVDRDRDRGGGGEDEGSRPPRPLPSAEERNRFAERDRRDRYPVPDSDELDDRFMLEGRESQSFWEEIASREDDSRPWRHSGGSRVGELNGGFADDPRLRVDTGREEWDREWERDREEDTYSDGGWGFDGGWERDSEREFWSETGNTDRQLVSWRDDHREREVKERRGMPQDDVSSRGGGRYTDRDAYEYQGASRDGYGDRDMARSRKEGDRYPGLEEDRVSERGRDRDRDQEDEKLRDREEKRVRDRHRQPGEGEGAKDREMARSRKERDRYPGLEEDRVSERGRDRDRDQEDEKLRDREEKRVRDRHRQPGEGEGAKDRDMARSRKEGDRYPGLEEDRVSERGRDRDRDQEDEKLRGSDRDGHHEERSARDGESHRQPGEGEGAEDQEKRTDRDRENDNDGWDAERKRLKEEWERDIKQSKEWERAQQKERVKNREKDGLSRFAPPPLDPLLFQWGYEERDFRGEVPPAIEYHPVDFSHELQVEVRGVEGWSTDLQEEGKAGEEERGKGIPQAEWEALSDSMYKQNTGWAPERVSVSGQEEKPKMTFRKSAKKKSADDWENSFDVILKVSERTEQKKRAKREQRERERKLKEQNEALARAQNTAQPPSGSRDPLPAAPTIPPVSVTTSVSASNKEKQSKAPPDIAWLSQVLSGPSPTAPPDPLTSSVPASVPDEKQRLERGVPIRCVPCAPSSSSVSFPLPPGPPPEGPKTVSQELQRVTEQTAEEKEVQRVTEQTAEGKEVERVTEQTAEEKEVQRVTEQTAEEKEVERVTEQTAEEDEGERVTEQTAEEDEGERVTWQTAKEKERERVSGQTAEKKEGERVTEQTGEEAQPIEPPLRLHTALEQIQQPESLAPSASVKADTRSHVSLPTTVPPSLSHSHPNSQEAAAVAAAESRGSAKVPTTSPPCDVRPSLVFCFDLAVQFELRRPDLRALCSKKRKQVLRFAGKRALSADDLVWLTAPYPGGGGLSLDAEPGPPSSSSSSEEDFLFLLGVLMREAVKMDKVFALEWAWTMMKEKRRDLQKQEHSLVLGGGGQSQTALPGRISALVEELVEISVDEYSSASKQWLEERKREGLDLEPS</sequence>